<dbReference type="EMBL" id="CAJOBJ010000621">
    <property type="protein sequence ID" value="CAF3834193.1"/>
    <property type="molecule type" value="Genomic_DNA"/>
</dbReference>
<evidence type="ECO:0000313" key="2">
    <source>
        <dbReference type="EMBL" id="CAF3780283.1"/>
    </source>
</evidence>
<proteinExistence type="predicted"/>
<evidence type="ECO:0000256" key="1">
    <source>
        <dbReference type="SAM" id="MobiDB-lite"/>
    </source>
</evidence>
<dbReference type="AlphaFoldDB" id="A0A819TEC4"/>
<dbReference type="Proteomes" id="UP000681720">
    <property type="component" value="Unassembled WGS sequence"/>
</dbReference>
<feature type="compositionally biased region" description="Basic and acidic residues" evidence="1">
    <location>
        <begin position="36"/>
        <end position="52"/>
    </location>
</feature>
<comment type="caution">
    <text evidence="4">The sequence shown here is derived from an EMBL/GenBank/DDBJ whole genome shotgun (WGS) entry which is preliminary data.</text>
</comment>
<sequence length="69" mass="7450">MLNVNQKLQLTRSMNSDTDQTSSSGEKKVSSVTVREPSRLPAEHPIHVESPESLRGGGGGGFIGLIMNW</sequence>
<dbReference type="EMBL" id="CAJOBH010000307">
    <property type="protein sequence ID" value="CAF3780283.1"/>
    <property type="molecule type" value="Genomic_DNA"/>
</dbReference>
<evidence type="ECO:0000313" key="5">
    <source>
        <dbReference type="Proteomes" id="UP000663842"/>
    </source>
</evidence>
<organism evidence="4 5">
    <name type="scientific">Rotaria magnacalcarata</name>
    <dbReference type="NCBI Taxonomy" id="392030"/>
    <lineage>
        <taxon>Eukaryota</taxon>
        <taxon>Metazoa</taxon>
        <taxon>Spiralia</taxon>
        <taxon>Gnathifera</taxon>
        <taxon>Rotifera</taxon>
        <taxon>Eurotatoria</taxon>
        <taxon>Bdelloidea</taxon>
        <taxon>Philodinida</taxon>
        <taxon>Philodinidae</taxon>
        <taxon>Rotaria</taxon>
    </lineage>
</organism>
<gene>
    <name evidence="2" type="ORF">BYL167_LOCUS1902</name>
    <name evidence="3" type="ORF">GIL414_LOCUS2988</name>
    <name evidence="4" type="ORF">UXM345_LOCUS20901</name>
</gene>
<protein>
    <submittedName>
        <fullName evidence="4">Uncharacterized protein</fullName>
    </submittedName>
</protein>
<dbReference type="Proteomes" id="UP000663842">
    <property type="component" value="Unassembled WGS sequence"/>
</dbReference>
<name>A0A819TEC4_9BILA</name>
<feature type="compositionally biased region" description="Polar residues" evidence="1">
    <location>
        <begin position="1"/>
        <end position="24"/>
    </location>
</feature>
<accession>A0A819TEC4</accession>
<dbReference type="Proteomes" id="UP000681967">
    <property type="component" value="Unassembled WGS sequence"/>
</dbReference>
<dbReference type="EMBL" id="CAJOBF010003185">
    <property type="protein sequence ID" value="CAF4078462.1"/>
    <property type="molecule type" value="Genomic_DNA"/>
</dbReference>
<feature type="region of interest" description="Disordered" evidence="1">
    <location>
        <begin position="1"/>
        <end position="57"/>
    </location>
</feature>
<evidence type="ECO:0000313" key="4">
    <source>
        <dbReference type="EMBL" id="CAF4078462.1"/>
    </source>
</evidence>
<evidence type="ECO:0000313" key="3">
    <source>
        <dbReference type="EMBL" id="CAF3834193.1"/>
    </source>
</evidence>
<reference evidence="4" key="1">
    <citation type="submission" date="2021-02" db="EMBL/GenBank/DDBJ databases">
        <authorList>
            <person name="Nowell W R."/>
        </authorList>
    </citation>
    <scope>NUCLEOTIDE SEQUENCE</scope>
</reference>